<accession>A0ACC5W8D0</accession>
<protein>
    <submittedName>
        <fullName evidence="1">Uncharacterized protein</fullName>
    </submittedName>
</protein>
<sequence>MDDGGVKVVKEPNHSRFQIKDCLHLDTEEIKIQLKNLSGTAEALSRLIVLVFPDPPAPAFTTESSFSTEFTMLYPIGPDELKDGGTIILGYHLEKRKKGTNQWVALNSAINEPIEALKYSMKNVSEGSEYEFRVSAINASGAGEPSHPSLMVCAKTPNMKPYFKDRADFMAVRAGNTVRIVVNYEMNPRNQAQGCLSSRSMVK</sequence>
<evidence type="ECO:0000313" key="2">
    <source>
        <dbReference type="Proteomes" id="UP000829447"/>
    </source>
</evidence>
<gene>
    <name evidence="1" type="ORF">PGIGA_G00107980</name>
</gene>
<organism evidence="1 2">
    <name type="scientific">Pangasianodon gigas</name>
    <name type="common">Mekong giant catfish</name>
    <name type="synonym">Pangasius gigas</name>
    <dbReference type="NCBI Taxonomy" id="30993"/>
    <lineage>
        <taxon>Eukaryota</taxon>
        <taxon>Metazoa</taxon>
        <taxon>Chordata</taxon>
        <taxon>Craniata</taxon>
        <taxon>Vertebrata</taxon>
        <taxon>Euteleostomi</taxon>
        <taxon>Actinopterygii</taxon>
        <taxon>Neopterygii</taxon>
        <taxon>Teleostei</taxon>
        <taxon>Ostariophysi</taxon>
        <taxon>Siluriformes</taxon>
        <taxon>Pangasiidae</taxon>
        <taxon>Pangasianodon</taxon>
    </lineage>
</organism>
<keyword evidence="2" id="KW-1185">Reference proteome</keyword>
<dbReference type="EMBL" id="CM040455">
    <property type="protein sequence ID" value="MCI4375309.1"/>
    <property type="molecule type" value="Genomic_DNA"/>
</dbReference>
<name>A0ACC5W8D0_PANGG</name>
<reference evidence="1 2" key="1">
    <citation type="journal article" date="2022" name="bioRxiv">
        <title>An ancient truncated duplication of the anti-Mullerian hormone receptor type 2 gene is a potential conserved master sex determinant in the Pangasiidae catfish family.</title>
        <authorList>
            <person name="Wen M."/>
            <person name="Pan Q."/>
            <person name="Jouanno E."/>
            <person name="Montfort J."/>
            <person name="Zahm M."/>
            <person name="Cabau C."/>
            <person name="Klopp C."/>
            <person name="Iampietro C."/>
            <person name="Roques C."/>
            <person name="Bouchez O."/>
            <person name="Castinel A."/>
            <person name="Donnadieu C."/>
            <person name="Parrinello H."/>
            <person name="Poncet C."/>
            <person name="Belmonte E."/>
            <person name="Gautier V."/>
            <person name="Avarre J.-C."/>
            <person name="Dugue R."/>
            <person name="Gustiano R."/>
            <person name="Ha T.T.T."/>
            <person name="Campet M."/>
            <person name="Sriphairoj K."/>
            <person name="Ribolli J."/>
            <person name="de Almeida F.L."/>
            <person name="Desvignes T."/>
            <person name="Postlethwait J.H."/>
            <person name="Bucao C.F."/>
            <person name="Robinson-Rechavi M."/>
            <person name="Bobe J."/>
            <person name="Herpin A."/>
            <person name="Guiguen Y."/>
        </authorList>
    </citation>
    <scope>NUCLEOTIDE SEQUENCE [LARGE SCALE GENOMIC DNA]</scope>
    <source>
        <strain evidence="1">YG-Dec2019</strain>
    </source>
</reference>
<comment type="caution">
    <text evidence="1">The sequence shown here is derived from an EMBL/GenBank/DDBJ whole genome shotgun (WGS) entry which is preliminary data.</text>
</comment>
<evidence type="ECO:0000313" key="1">
    <source>
        <dbReference type="EMBL" id="MCI4375309.1"/>
    </source>
</evidence>
<proteinExistence type="predicted"/>
<dbReference type="Proteomes" id="UP000829447">
    <property type="component" value="Linkage Group LG2"/>
</dbReference>